<accession>A0A4Y7KE14</accession>
<gene>
    <name evidence="3" type="ORF">C5167_033428</name>
</gene>
<evidence type="ECO:0000259" key="2">
    <source>
        <dbReference type="Pfam" id="PF02721"/>
    </source>
</evidence>
<dbReference type="InterPro" id="IPR012340">
    <property type="entry name" value="NA-bd_OB-fold"/>
</dbReference>
<dbReference type="Pfam" id="PF02721">
    <property type="entry name" value="DUF223"/>
    <property type="match status" value="1"/>
</dbReference>
<dbReference type="PANTHER" id="PTHR47165:SF4">
    <property type="entry name" value="OS03G0429900 PROTEIN"/>
    <property type="match status" value="1"/>
</dbReference>
<name>A0A4Y7KE14_PAPSO</name>
<dbReference type="InterPro" id="IPR003871">
    <property type="entry name" value="RFA1B/D_OB_1st"/>
</dbReference>
<evidence type="ECO:0000313" key="4">
    <source>
        <dbReference type="Proteomes" id="UP000316621"/>
    </source>
</evidence>
<evidence type="ECO:0000256" key="1">
    <source>
        <dbReference type="SAM" id="MobiDB-lite"/>
    </source>
</evidence>
<dbReference type="OMA" id="CTIERSK"/>
<dbReference type="Gramene" id="RZC70268">
    <property type="protein sequence ID" value="RZC70268"/>
    <property type="gene ID" value="C5167_033428"/>
</dbReference>
<dbReference type="SUPFAM" id="SSF50249">
    <property type="entry name" value="Nucleic acid-binding proteins"/>
    <property type="match status" value="2"/>
</dbReference>
<dbReference type="Gene3D" id="2.40.50.140">
    <property type="entry name" value="Nucleic acid-binding proteins"/>
    <property type="match status" value="2"/>
</dbReference>
<organism evidence="3 4">
    <name type="scientific">Papaver somniferum</name>
    <name type="common">Opium poppy</name>
    <dbReference type="NCBI Taxonomy" id="3469"/>
    <lineage>
        <taxon>Eukaryota</taxon>
        <taxon>Viridiplantae</taxon>
        <taxon>Streptophyta</taxon>
        <taxon>Embryophyta</taxon>
        <taxon>Tracheophyta</taxon>
        <taxon>Spermatophyta</taxon>
        <taxon>Magnoliopsida</taxon>
        <taxon>Ranunculales</taxon>
        <taxon>Papaveraceae</taxon>
        <taxon>Papaveroideae</taxon>
        <taxon>Papaver</taxon>
    </lineage>
</organism>
<feature type="domain" description="Replication protein A 70 kDa DNA-binding subunit B/D first OB fold" evidence="2">
    <location>
        <begin position="34"/>
        <end position="123"/>
    </location>
</feature>
<proteinExistence type="predicted"/>
<feature type="region of interest" description="Disordered" evidence="1">
    <location>
        <begin position="213"/>
        <end position="232"/>
    </location>
</feature>
<keyword evidence="4" id="KW-1185">Reference proteome</keyword>
<dbReference type="STRING" id="3469.A0A4Y7KE14"/>
<dbReference type="EMBL" id="CM010721">
    <property type="protein sequence ID" value="RZC70268.1"/>
    <property type="molecule type" value="Genomic_DNA"/>
</dbReference>
<dbReference type="PANTHER" id="PTHR47165">
    <property type="entry name" value="OS03G0429900 PROTEIN"/>
    <property type="match status" value="1"/>
</dbReference>
<dbReference type="CDD" id="cd04480">
    <property type="entry name" value="RPA1_DBD_A_like"/>
    <property type="match status" value="1"/>
</dbReference>
<evidence type="ECO:0000313" key="3">
    <source>
        <dbReference type="EMBL" id="RZC70268.1"/>
    </source>
</evidence>
<sequence>MASQVTCNIHKVGPSATQDTLKSLRSLDEGKTSIITVRVTRKWEELDFMSTNDVTSIDMVIVDEQGEELHAVLPKNLIWKFDKLIREGCLYSMQKLHLTTAKPKFRPAHNEKRAFFWSTTSVSALDAYSVSIVPQKFCFTELEAIESNLQNIHLTDVVGFLKTVTNIQVLLRYGGQSSRMREITIENLRGTTMKIALWGSVANQVGNDPIDCDSGESPYLRQMPPKSTLMQT</sequence>
<reference evidence="3 4" key="1">
    <citation type="journal article" date="2018" name="Science">
        <title>The opium poppy genome and morphinan production.</title>
        <authorList>
            <person name="Guo L."/>
            <person name="Winzer T."/>
            <person name="Yang X."/>
            <person name="Li Y."/>
            <person name="Ning Z."/>
            <person name="He Z."/>
            <person name="Teodor R."/>
            <person name="Lu Y."/>
            <person name="Bowser T.A."/>
            <person name="Graham I.A."/>
            <person name="Ye K."/>
        </authorList>
    </citation>
    <scope>NUCLEOTIDE SEQUENCE [LARGE SCALE GENOMIC DNA]</scope>
    <source>
        <strain evidence="4">cv. HN1</strain>
        <tissue evidence="3">Leaves</tissue>
    </source>
</reference>
<protein>
    <recommendedName>
        <fullName evidence="2">Replication protein A 70 kDa DNA-binding subunit B/D first OB fold domain-containing protein</fullName>
    </recommendedName>
</protein>
<dbReference type="Proteomes" id="UP000316621">
    <property type="component" value="Chromosome 7"/>
</dbReference>
<dbReference type="AlphaFoldDB" id="A0A4Y7KE14"/>